<dbReference type="PROSITE" id="PS50994">
    <property type="entry name" value="INTEGRASE"/>
    <property type="match status" value="1"/>
</dbReference>
<dbReference type="InterPro" id="IPR036397">
    <property type="entry name" value="RNaseH_sf"/>
</dbReference>
<dbReference type="InterPro" id="IPR050951">
    <property type="entry name" value="Retrovirus_Pol_polyprotein"/>
</dbReference>
<dbReference type="InterPro" id="IPR002156">
    <property type="entry name" value="RNaseH_domain"/>
</dbReference>
<sequence>MWSRGNQVDAISQKLTRRVVFSICGQLIGHLPVCGWLRVICSLLKRKAVSLTKGWDDEICDENVKWVLKEVFAEVERCEPACGDWAVCGDEGKVWVDASSLAIGALIQVGETTVEDATWLRKETSDIHINMAELDAVIRGMNMALMWKLKKVTVFTDSVTVFHWVSDALSVDVKLIPSKDNLADALTRVRSRWLNKLTVPECQNSCMGIAATKAESISDIHQRTGHFGVNRTLNFVRKAITTATENEFRNVIKSCEPCQSIDPVPIRWEKRKLDVEGNWERLAMDITHYGTDKFLSLIDCGPSKYALWRQLSSSYGSLAIVRILRLIFCERGAPSEILTDNEPTFKTKKIRSFLDSWGVQIRFRAAYYPEGNGIVERNHRTIKRIAEQSKMSIPEALYWYNVSADKNGASPMDKIYSYTIGVKGLGKENLPAQNVTNERFRIGDKVWLKPPNARCYTKWQPATITRNASKQIVEVNGIPRHVKHVRPRNDTQSCIIPDVEIEMNTETGQENAKNQGEQVKDVLETNEENVEAEDRPQEIDMLL</sequence>
<dbReference type="GeneID" id="136086923"/>
<dbReference type="InterPro" id="IPR055475">
    <property type="entry name" value="DUF7047"/>
</dbReference>
<keyword evidence="2" id="KW-1185">Reference proteome</keyword>
<dbReference type="SUPFAM" id="SSF53098">
    <property type="entry name" value="Ribonuclease H-like"/>
    <property type="match status" value="2"/>
</dbReference>
<dbReference type="RefSeq" id="XP_065665494.1">
    <property type="nucleotide sequence ID" value="XM_065809422.1"/>
</dbReference>
<evidence type="ECO:0000313" key="2">
    <source>
        <dbReference type="Proteomes" id="UP001652625"/>
    </source>
</evidence>
<dbReference type="Proteomes" id="UP001652625">
    <property type="component" value="Chromosome 11"/>
</dbReference>
<dbReference type="Pfam" id="PF17921">
    <property type="entry name" value="Integrase_H2C2"/>
    <property type="match status" value="1"/>
</dbReference>
<dbReference type="Pfam" id="PF13456">
    <property type="entry name" value="RVT_3"/>
    <property type="match status" value="1"/>
</dbReference>
<evidence type="ECO:0000259" key="1">
    <source>
        <dbReference type="PROSITE" id="PS50994"/>
    </source>
</evidence>
<dbReference type="PANTHER" id="PTHR37984:SF5">
    <property type="entry name" value="PROTEIN NYNRIN-LIKE"/>
    <property type="match status" value="1"/>
</dbReference>
<gene>
    <name evidence="3" type="primary">LOC136086923</name>
</gene>
<organism evidence="2 3">
    <name type="scientific">Hydra vulgaris</name>
    <name type="common">Hydra</name>
    <name type="synonym">Hydra attenuata</name>
    <dbReference type="NCBI Taxonomy" id="6087"/>
    <lineage>
        <taxon>Eukaryota</taxon>
        <taxon>Metazoa</taxon>
        <taxon>Cnidaria</taxon>
        <taxon>Hydrozoa</taxon>
        <taxon>Hydroidolina</taxon>
        <taxon>Anthoathecata</taxon>
        <taxon>Aplanulata</taxon>
        <taxon>Hydridae</taxon>
        <taxon>Hydra</taxon>
    </lineage>
</organism>
<dbReference type="Gene3D" id="3.30.420.10">
    <property type="entry name" value="Ribonuclease H-like superfamily/Ribonuclease H"/>
    <property type="match status" value="2"/>
</dbReference>
<dbReference type="InterPro" id="IPR012337">
    <property type="entry name" value="RNaseH-like_sf"/>
</dbReference>
<protein>
    <submittedName>
        <fullName evidence="3">Uncharacterized protein LOC136086923</fullName>
    </submittedName>
</protein>
<dbReference type="Pfam" id="PF23088">
    <property type="entry name" value="DUF7047"/>
    <property type="match status" value="1"/>
</dbReference>
<reference evidence="3" key="1">
    <citation type="submission" date="2025-08" db="UniProtKB">
        <authorList>
            <consortium name="RefSeq"/>
        </authorList>
    </citation>
    <scope>IDENTIFICATION</scope>
</reference>
<dbReference type="InterPro" id="IPR041588">
    <property type="entry name" value="Integrase_H2C2"/>
</dbReference>
<evidence type="ECO:0000313" key="3">
    <source>
        <dbReference type="RefSeq" id="XP_065665494.1"/>
    </source>
</evidence>
<accession>A0ABM4CU93</accession>
<proteinExistence type="predicted"/>
<feature type="domain" description="Integrase catalytic" evidence="1">
    <location>
        <begin position="261"/>
        <end position="439"/>
    </location>
</feature>
<dbReference type="PANTHER" id="PTHR37984">
    <property type="entry name" value="PROTEIN CBG26694"/>
    <property type="match status" value="1"/>
</dbReference>
<name>A0ABM4CU93_HYDVU</name>
<dbReference type="InterPro" id="IPR001584">
    <property type="entry name" value="Integrase_cat-core"/>
</dbReference>